<sequence length="166" mass="18297">MPPHSSNILRTPAYPITHVKEEIRTEMSENQGQVMMERTWKGEGVLRNKGFHPPPTQASISRFSFLREKGAVLDQSGYSRGADESLMELLYLSQNTLSPHSGKSPPLFVSISVVCAFRNVSEERGDLNLATVVAITASPVNSESKLTPVRRANVPLHTGIPHPPVR</sequence>
<protein>
    <submittedName>
        <fullName evidence="1">Uncharacterized protein</fullName>
    </submittedName>
</protein>
<gene>
    <name evidence="1" type="ORF">CEXT_769011</name>
</gene>
<name>A0AAV4V647_CAEEX</name>
<comment type="caution">
    <text evidence="1">The sequence shown here is derived from an EMBL/GenBank/DDBJ whole genome shotgun (WGS) entry which is preliminary data.</text>
</comment>
<dbReference type="EMBL" id="BPLR01013974">
    <property type="protein sequence ID" value="GIY65208.1"/>
    <property type="molecule type" value="Genomic_DNA"/>
</dbReference>
<keyword evidence="2" id="KW-1185">Reference proteome</keyword>
<organism evidence="1 2">
    <name type="scientific">Caerostris extrusa</name>
    <name type="common">Bark spider</name>
    <name type="synonym">Caerostris bankana</name>
    <dbReference type="NCBI Taxonomy" id="172846"/>
    <lineage>
        <taxon>Eukaryota</taxon>
        <taxon>Metazoa</taxon>
        <taxon>Ecdysozoa</taxon>
        <taxon>Arthropoda</taxon>
        <taxon>Chelicerata</taxon>
        <taxon>Arachnida</taxon>
        <taxon>Araneae</taxon>
        <taxon>Araneomorphae</taxon>
        <taxon>Entelegynae</taxon>
        <taxon>Araneoidea</taxon>
        <taxon>Araneidae</taxon>
        <taxon>Caerostris</taxon>
    </lineage>
</organism>
<reference evidence="1 2" key="1">
    <citation type="submission" date="2021-06" db="EMBL/GenBank/DDBJ databases">
        <title>Caerostris extrusa draft genome.</title>
        <authorList>
            <person name="Kono N."/>
            <person name="Arakawa K."/>
        </authorList>
    </citation>
    <scope>NUCLEOTIDE SEQUENCE [LARGE SCALE GENOMIC DNA]</scope>
</reference>
<dbReference type="Proteomes" id="UP001054945">
    <property type="component" value="Unassembled WGS sequence"/>
</dbReference>
<evidence type="ECO:0000313" key="1">
    <source>
        <dbReference type="EMBL" id="GIY65208.1"/>
    </source>
</evidence>
<accession>A0AAV4V647</accession>
<proteinExistence type="predicted"/>
<evidence type="ECO:0000313" key="2">
    <source>
        <dbReference type="Proteomes" id="UP001054945"/>
    </source>
</evidence>
<dbReference type="AlphaFoldDB" id="A0AAV4V647"/>